<dbReference type="Gene3D" id="3.30.450.30">
    <property type="entry name" value="Dynein light chain 2a, cytoplasmic"/>
    <property type="match status" value="1"/>
</dbReference>
<dbReference type="AlphaFoldDB" id="A0A9X3EBK0"/>
<organism evidence="2 3">
    <name type="scientific">Parathalassolituus penaei</name>
    <dbReference type="NCBI Taxonomy" id="2997323"/>
    <lineage>
        <taxon>Bacteria</taxon>
        <taxon>Pseudomonadati</taxon>
        <taxon>Pseudomonadota</taxon>
        <taxon>Gammaproteobacteria</taxon>
        <taxon>Oceanospirillales</taxon>
        <taxon>Oceanospirillaceae</taxon>
        <taxon>Parathalassolituus</taxon>
    </lineage>
</organism>
<dbReference type="Pfam" id="PF03259">
    <property type="entry name" value="Robl_LC7"/>
    <property type="match status" value="1"/>
</dbReference>
<dbReference type="InterPro" id="IPR004942">
    <property type="entry name" value="Roadblock/LAMTOR2_dom"/>
</dbReference>
<gene>
    <name evidence="2" type="ORF">OUO13_04955</name>
</gene>
<accession>A0A9X3EBK0</accession>
<proteinExistence type="predicted"/>
<dbReference type="SMART" id="SM00960">
    <property type="entry name" value="Robl_LC7"/>
    <property type="match status" value="1"/>
</dbReference>
<evidence type="ECO:0000313" key="2">
    <source>
        <dbReference type="EMBL" id="MCY0964527.1"/>
    </source>
</evidence>
<reference evidence="2" key="1">
    <citation type="submission" date="2022-11" db="EMBL/GenBank/DDBJ databases">
        <title>Parathalassolutuus dongxingensis gen. nov., sp. nov., a novel member of family Oceanospirillaceae isolated from a coastal shrimp pond in Guangxi, China.</title>
        <authorList>
            <person name="Chen H."/>
        </authorList>
    </citation>
    <scope>NUCLEOTIDE SEQUENCE</scope>
    <source>
        <strain evidence="2">G-43</strain>
    </source>
</reference>
<dbReference type="Proteomes" id="UP001150830">
    <property type="component" value="Unassembled WGS sequence"/>
</dbReference>
<dbReference type="EMBL" id="JAPNOA010000018">
    <property type="protein sequence ID" value="MCY0964527.1"/>
    <property type="molecule type" value="Genomic_DNA"/>
</dbReference>
<evidence type="ECO:0000313" key="3">
    <source>
        <dbReference type="Proteomes" id="UP001150830"/>
    </source>
</evidence>
<dbReference type="RefSeq" id="WP_283172743.1">
    <property type="nucleotide sequence ID" value="NZ_JAPNOA010000018.1"/>
</dbReference>
<protein>
    <submittedName>
        <fullName evidence="2">Roadblock/LC7 domain-containing protein</fullName>
    </submittedName>
</protein>
<name>A0A9X3EBK0_9GAMM</name>
<feature type="domain" description="Roadblock/LAMTOR2" evidence="1">
    <location>
        <begin position="15"/>
        <end position="105"/>
    </location>
</feature>
<keyword evidence="3" id="KW-1185">Reference proteome</keyword>
<comment type="caution">
    <text evidence="2">The sequence shown here is derived from an EMBL/GenBank/DDBJ whole genome shotgun (WGS) entry which is preliminary data.</text>
</comment>
<evidence type="ECO:0000259" key="1">
    <source>
        <dbReference type="SMART" id="SM00960"/>
    </source>
</evidence>
<sequence length="144" mass="14954">MSTQDNGHPKASQVRSTLRGLISGSGGAIQASAAMTTDGLIIGSALGANIDEDVFAAMNASLLVLADRASSEVDIGELKQVMVMGTRGVMLLTHIGLDAVLALATDPSANLGKVLLDANRTVQKLYEILDDKPARATGMAWPKH</sequence>
<dbReference type="SUPFAM" id="SSF103196">
    <property type="entry name" value="Roadblock/LC7 domain"/>
    <property type="match status" value="1"/>
</dbReference>